<dbReference type="GO" id="GO:0032259">
    <property type="term" value="P:methylation"/>
    <property type="evidence" value="ECO:0007669"/>
    <property type="project" value="UniProtKB-KW"/>
</dbReference>
<evidence type="ECO:0000256" key="5">
    <source>
        <dbReference type="ARBA" id="ARBA00022691"/>
    </source>
</evidence>
<dbReference type="InterPro" id="IPR046341">
    <property type="entry name" value="SET_dom_sf"/>
</dbReference>
<feature type="domain" description="SET" evidence="9">
    <location>
        <begin position="352"/>
        <end position="494"/>
    </location>
</feature>
<gene>
    <name evidence="10" type="ORF">HXX76_009389</name>
</gene>
<evidence type="ECO:0000313" key="10">
    <source>
        <dbReference type="EMBL" id="KAG2431897.1"/>
    </source>
</evidence>
<dbReference type="PROSITE" id="PS50280">
    <property type="entry name" value="SET"/>
    <property type="match status" value="1"/>
</dbReference>
<dbReference type="Pfam" id="PF00856">
    <property type="entry name" value="SET"/>
    <property type="match status" value="1"/>
</dbReference>
<dbReference type="InterPro" id="IPR050973">
    <property type="entry name" value="H3K9_Histone-Lys_N-MTase"/>
</dbReference>
<name>A0A835SUR1_CHLIN</name>
<evidence type="ECO:0000256" key="8">
    <source>
        <dbReference type="SAM" id="MobiDB-lite"/>
    </source>
</evidence>
<feature type="region of interest" description="Disordered" evidence="8">
    <location>
        <begin position="532"/>
        <end position="790"/>
    </location>
</feature>
<feature type="region of interest" description="Disordered" evidence="8">
    <location>
        <begin position="126"/>
        <end position="158"/>
    </location>
</feature>
<comment type="caution">
    <text evidence="10">The sequence shown here is derived from an EMBL/GenBank/DDBJ whole genome shotgun (WGS) entry which is preliminary data.</text>
</comment>
<sequence>MAPNFGARPAWLFDEDDVPLSISGARFHAVPFSYGPDGFGAFSAKPAESGGLAPLPAVPQLPPDFAPHLRFTPQIMRRELESFQQLHRHCLHTNQALTCSTSISTPNLEWRLLLVAGHYTPDAAAPATAPATPAPGGGAAAAGTAAQPQVTQHAPPPPRAPPTKICFLAYFLPYSPALDVRQGQCMWQSWAQRRLRGADAAAIRRWRDERRCYPTDALTGLPLAEPRVCIRSYSQRAASAAAASAAATAAGGSSSGGGYSTFSSGVGSGADAGGGGGGGYGMHTSLVEGVPAGGVFQYVTRPWLVRNAALREAITSDLLPEFLTECDCAPAECGKLKARQELRRLRAEGVAYGLEVQPLAMQAGRRDLGLFAAEELPGGCLLMEYVGEWLTEEEAEAREARYQAAGLHYMYDLQLLCAPPSPTRRPGPGGEQLPAAVDATALGNAARFLNHHCEDANVETVNVCSGGLREAAMVICFRTTRRISPGEQLLLNYVAHIRDEAQRAAIRADPQGLVACRCGAASCLRVVFPSNEAQRRPEGHTAVRRGGGGGGAGAGISTGANLSPGSGTDSPSFASAASGSQDGRSEDGRNGREVAAHADRQQQREEGAGEEGQRQEGPRRHDDQPGAAAAAAQAGSAEDSQPSEFRSEGTAVGGRVHVESAASEPVVGRAAAAGGEAPAGGPGGQHAAAAGGEAATDGPRLHEEEARGGEGEAAAARTKVTARLGSGGASATAPSDRPVKRRRVVTVTLTDSSSDEAGDAEGPSCGGGGAGERRGRGIDGGGRSAGGVAEAGHGARLGERRDAAAPGAAAPVQSAVAAQQPAALAVADAAEHAVVAVHEEAEDEGEDEVEVIALLSDDEDDAGCLTGAGGTRQAAGREVSVGVAGAATLLSASFALVTPKPGPAVPGARGAVSDALPRVVDGGGARAGAGAGAGAGAAGGDDDGSGSEGECWVY</sequence>
<evidence type="ECO:0000259" key="9">
    <source>
        <dbReference type="PROSITE" id="PS50280"/>
    </source>
</evidence>
<dbReference type="Proteomes" id="UP000650467">
    <property type="component" value="Unassembled WGS sequence"/>
</dbReference>
<dbReference type="GO" id="GO:0046872">
    <property type="term" value="F:metal ion binding"/>
    <property type="evidence" value="ECO:0007669"/>
    <property type="project" value="UniProtKB-KW"/>
</dbReference>
<dbReference type="Gene3D" id="2.170.270.10">
    <property type="entry name" value="SET domain"/>
    <property type="match status" value="1"/>
</dbReference>
<feature type="compositionally biased region" description="Basic and acidic residues" evidence="8">
    <location>
        <begin position="583"/>
        <end position="624"/>
    </location>
</feature>
<feature type="compositionally biased region" description="Gly residues" evidence="8">
    <location>
        <begin position="545"/>
        <end position="556"/>
    </location>
</feature>
<dbReference type="GO" id="GO:0005694">
    <property type="term" value="C:chromosome"/>
    <property type="evidence" value="ECO:0007669"/>
    <property type="project" value="UniProtKB-SubCell"/>
</dbReference>
<evidence type="ECO:0000256" key="7">
    <source>
        <dbReference type="ARBA" id="ARBA00022833"/>
    </source>
</evidence>
<dbReference type="GO" id="GO:0008168">
    <property type="term" value="F:methyltransferase activity"/>
    <property type="evidence" value="ECO:0007669"/>
    <property type="project" value="UniProtKB-KW"/>
</dbReference>
<dbReference type="PANTHER" id="PTHR46223:SF3">
    <property type="entry name" value="HISTONE-LYSINE N-METHYLTRANSFERASE SET-23"/>
    <property type="match status" value="1"/>
</dbReference>
<dbReference type="AlphaFoldDB" id="A0A835SUR1"/>
<evidence type="ECO:0000256" key="4">
    <source>
        <dbReference type="ARBA" id="ARBA00022679"/>
    </source>
</evidence>
<dbReference type="PANTHER" id="PTHR46223">
    <property type="entry name" value="HISTONE-LYSINE N-METHYLTRANSFERASE SUV39H"/>
    <property type="match status" value="1"/>
</dbReference>
<accession>A0A835SUR1</accession>
<feature type="compositionally biased region" description="Basic and acidic residues" evidence="8">
    <location>
        <begin position="699"/>
        <end position="710"/>
    </location>
</feature>
<reference evidence="10" key="1">
    <citation type="journal article" date="2020" name="bioRxiv">
        <title>Comparative genomics of Chlamydomonas.</title>
        <authorList>
            <person name="Craig R.J."/>
            <person name="Hasan A.R."/>
            <person name="Ness R.W."/>
            <person name="Keightley P.D."/>
        </authorList>
    </citation>
    <scope>NUCLEOTIDE SEQUENCE</scope>
    <source>
        <strain evidence="10">SAG 7.73</strain>
    </source>
</reference>
<organism evidence="10 11">
    <name type="scientific">Chlamydomonas incerta</name>
    <dbReference type="NCBI Taxonomy" id="51695"/>
    <lineage>
        <taxon>Eukaryota</taxon>
        <taxon>Viridiplantae</taxon>
        <taxon>Chlorophyta</taxon>
        <taxon>core chlorophytes</taxon>
        <taxon>Chlorophyceae</taxon>
        <taxon>CS clade</taxon>
        <taxon>Chlamydomonadales</taxon>
        <taxon>Chlamydomonadaceae</taxon>
        <taxon>Chlamydomonas</taxon>
    </lineage>
</organism>
<keyword evidence="7" id="KW-0862">Zinc</keyword>
<keyword evidence="2" id="KW-0158">Chromosome</keyword>
<dbReference type="SMART" id="SM00317">
    <property type="entry name" value="SET"/>
    <property type="match status" value="1"/>
</dbReference>
<feature type="compositionally biased region" description="Gly residues" evidence="8">
    <location>
        <begin position="923"/>
        <end position="939"/>
    </location>
</feature>
<dbReference type="SUPFAM" id="SSF82199">
    <property type="entry name" value="SET domain"/>
    <property type="match status" value="1"/>
</dbReference>
<evidence type="ECO:0000256" key="2">
    <source>
        <dbReference type="ARBA" id="ARBA00022454"/>
    </source>
</evidence>
<comment type="subcellular location">
    <subcellularLocation>
        <location evidence="1">Chromosome</location>
    </subcellularLocation>
</comment>
<evidence type="ECO:0000256" key="1">
    <source>
        <dbReference type="ARBA" id="ARBA00004286"/>
    </source>
</evidence>
<protein>
    <recommendedName>
        <fullName evidence="9">SET domain-containing protein</fullName>
    </recommendedName>
</protein>
<evidence type="ECO:0000256" key="6">
    <source>
        <dbReference type="ARBA" id="ARBA00022723"/>
    </source>
</evidence>
<dbReference type="InterPro" id="IPR001214">
    <property type="entry name" value="SET_dom"/>
</dbReference>
<evidence type="ECO:0000313" key="11">
    <source>
        <dbReference type="Proteomes" id="UP000650467"/>
    </source>
</evidence>
<feature type="region of interest" description="Disordered" evidence="8">
    <location>
        <begin position="923"/>
        <end position="954"/>
    </location>
</feature>
<keyword evidence="5" id="KW-0949">S-adenosyl-L-methionine</keyword>
<keyword evidence="4" id="KW-0808">Transferase</keyword>
<keyword evidence="11" id="KW-1185">Reference proteome</keyword>
<evidence type="ECO:0000256" key="3">
    <source>
        <dbReference type="ARBA" id="ARBA00022603"/>
    </source>
</evidence>
<feature type="compositionally biased region" description="Polar residues" evidence="8">
    <location>
        <begin position="558"/>
        <end position="582"/>
    </location>
</feature>
<dbReference type="EMBL" id="JAEHOC010000023">
    <property type="protein sequence ID" value="KAG2431897.1"/>
    <property type="molecule type" value="Genomic_DNA"/>
</dbReference>
<feature type="compositionally biased region" description="Low complexity" evidence="8">
    <location>
        <begin position="685"/>
        <end position="695"/>
    </location>
</feature>
<keyword evidence="3" id="KW-0489">Methyltransferase</keyword>
<dbReference type="OrthoDB" id="5792673at2759"/>
<keyword evidence="6" id="KW-0479">Metal-binding</keyword>
<feature type="compositionally biased region" description="Low complexity" evidence="8">
    <location>
        <begin position="626"/>
        <end position="637"/>
    </location>
</feature>
<proteinExistence type="predicted"/>